<dbReference type="EMBL" id="CAJOAZ010000568">
    <property type="protein sequence ID" value="CAF3676075.1"/>
    <property type="molecule type" value="Genomic_DNA"/>
</dbReference>
<dbReference type="Gene3D" id="2.60.120.650">
    <property type="entry name" value="Cupin"/>
    <property type="match status" value="1"/>
</dbReference>
<dbReference type="GO" id="GO:0000785">
    <property type="term" value="C:chromatin"/>
    <property type="evidence" value="ECO:0007669"/>
    <property type="project" value="TreeGrafter"/>
</dbReference>
<comment type="caution">
    <text evidence="3">The sequence shown here is derived from an EMBL/GenBank/DDBJ whole genome shotgun (WGS) entry which is preliminary data.</text>
</comment>
<name>A0A818SQG7_9BILA</name>
<dbReference type="PANTHER" id="PTHR10694">
    <property type="entry name" value="LYSINE-SPECIFIC DEMETHYLASE"/>
    <property type="match status" value="1"/>
</dbReference>
<dbReference type="SUPFAM" id="SSF54928">
    <property type="entry name" value="RNA-binding domain, RBD"/>
    <property type="match status" value="1"/>
</dbReference>
<dbReference type="GO" id="GO:0010468">
    <property type="term" value="P:regulation of gene expression"/>
    <property type="evidence" value="ECO:0007669"/>
    <property type="project" value="TreeGrafter"/>
</dbReference>
<dbReference type="PROSITE" id="PS51184">
    <property type="entry name" value="JMJC"/>
    <property type="match status" value="1"/>
</dbReference>
<dbReference type="AlphaFoldDB" id="A0A818SQG7"/>
<dbReference type="SMART" id="SM00558">
    <property type="entry name" value="JmjC"/>
    <property type="match status" value="1"/>
</dbReference>
<dbReference type="InterPro" id="IPR035979">
    <property type="entry name" value="RBD_domain_sf"/>
</dbReference>
<reference evidence="3" key="1">
    <citation type="submission" date="2021-02" db="EMBL/GenBank/DDBJ databases">
        <authorList>
            <person name="Nowell W R."/>
        </authorList>
    </citation>
    <scope>NUCLEOTIDE SEQUENCE</scope>
</reference>
<feature type="domain" description="JmjC" evidence="2">
    <location>
        <begin position="45"/>
        <end position="204"/>
    </location>
</feature>
<dbReference type="InterPro" id="IPR012677">
    <property type="entry name" value="Nucleotide-bd_a/b_plait_sf"/>
</dbReference>
<gene>
    <name evidence="3" type="ORF">OXD698_LOCUS10590</name>
</gene>
<evidence type="ECO:0000313" key="3">
    <source>
        <dbReference type="EMBL" id="CAF3676075.1"/>
    </source>
</evidence>
<dbReference type="GO" id="GO:0032454">
    <property type="term" value="F:histone H3K9 demethylase activity"/>
    <property type="evidence" value="ECO:0007669"/>
    <property type="project" value="TreeGrafter"/>
</dbReference>
<dbReference type="Proteomes" id="UP000663844">
    <property type="component" value="Unassembled WGS sequence"/>
</dbReference>
<dbReference type="GO" id="GO:0051864">
    <property type="term" value="F:histone H3K36 demethylase activity"/>
    <property type="evidence" value="ECO:0007669"/>
    <property type="project" value="TreeGrafter"/>
</dbReference>
<protein>
    <recommendedName>
        <fullName evidence="2">JmjC domain-containing protein</fullName>
    </recommendedName>
</protein>
<dbReference type="CDD" id="cd00590">
    <property type="entry name" value="RRM_SF"/>
    <property type="match status" value="1"/>
</dbReference>
<accession>A0A818SQG7</accession>
<sequence>MDEIMPQNLLVTDESSFWSSLSCLNNNRRQMNISFLPNTSLFCRKASPTYFNIHRLPKQSLLKLGGKKVTRKIVPCVRRAHGSGAIFPLSSAQQRLCSINYHHEGGVHHWYIIPTCERDALQKVIGPKNFPVCFDHGQLLVHPSILEKYHIRYYQIKQRPNEFVVLAAGTLAQSFAKGASWSESIDFALPSWIEEGRASAAAASPCQCTIPNNDSPNTIDVTLFTGDLIEKYISSLLNNDTDDKSMTLEDISDIDMFTVSTPNSIDDNSLDVNAVLARNAKLTIPISRLAPTSYEPPTPATTTSISCLFTDNKDKNTCDENNIIMDYELLAEGSFGDVIEWNTSDMISIDSFLLEYASELNTQNQLDQTTKSTNIHGNAGNDYSMEAELLLFDAMMNLDIPNATTCVSTHTQANEHIEILRDKSETQLNDPSTFSLDTHATTSNERNDHKKKRTLNQARNQHKALFVSGLRNNVSISDIRRHFTGCTEVTIKRHHARPHLKYAVVCHRTCEEAEYNLQRPSNYCLLGSEYHVEYAFIRYNDEQQAASVIDQAEKYKINGQPLSISLYSNKN</sequence>
<dbReference type="SUPFAM" id="SSF51197">
    <property type="entry name" value="Clavaminate synthase-like"/>
    <property type="match status" value="1"/>
</dbReference>
<proteinExistence type="predicted"/>
<dbReference type="GO" id="GO:0003676">
    <property type="term" value="F:nucleic acid binding"/>
    <property type="evidence" value="ECO:0007669"/>
    <property type="project" value="InterPro"/>
</dbReference>
<dbReference type="Pfam" id="PF02373">
    <property type="entry name" value="JmjC"/>
    <property type="match status" value="1"/>
</dbReference>
<evidence type="ECO:0000259" key="2">
    <source>
        <dbReference type="PROSITE" id="PS51184"/>
    </source>
</evidence>
<organism evidence="3 4">
    <name type="scientific">Adineta steineri</name>
    <dbReference type="NCBI Taxonomy" id="433720"/>
    <lineage>
        <taxon>Eukaryota</taxon>
        <taxon>Metazoa</taxon>
        <taxon>Spiralia</taxon>
        <taxon>Gnathifera</taxon>
        <taxon>Rotifera</taxon>
        <taxon>Eurotatoria</taxon>
        <taxon>Bdelloidea</taxon>
        <taxon>Adinetida</taxon>
        <taxon>Adinetidae</taxon>
        <taxon>Adineta</taxon>
    </lineage>
</organism>
<dbReference type="PANTHER" id="PTHR10694:SF7">
    <property type="entry name" value="[HISTONE H3]-TRIMETHYL-L-LYSINE(9) DEMETHYLASE"/>
    <property type="match status" value="1"/>
</dbReference>
<evidence type="ECO:0000313" key="4">
    <source>
        <dbReference type="Proteomes" id="UP000663844"/>
    </source>
</evidence>
<dbReference type="GO" id="GO:0005634">
    <property type="term" value="C:nucleus"/>
    <property type="evidence" value="ECO:0007669"/>
    <property type="project" value="TreeGrafter"/>
</dbReference>
<dbReference type="Gene3D" id="3.30.70.330">
    <property type="match status" value="1"/>
</dbReference>
<evidence type="ECO:0000256" key="1">
    <source>
        <dbReference type="SAM" id="MobiDB-lite"/>
    </source>
</evidence>
<dbReference type="InterPro" id="IPR003347">
    <property type="entry name" value="JmjC_dom"/>
</dbReference>
<feature type="region of interest" description="Disordered" evidence="1">
    <location>
        <begin position="428"/>
        <end position="451"/>
    </location>
</feature>
<feature type="compositionally biased region" description="Polar residues" evidence="1">
    <location>
        <begin position="428"/>
        <end position="444"/>
    </location>
</feature>